<keyword evidence="9" id="KW-0963">Cytoplasm</keyword>
<feature type="region of interest" description="Interaction with tRNA" evidence="9">
    <location>
        <begin position="307"/>
        <end position="308"/>
    </location>
</feature>
<dbReference type="PANTHER" id="PTHR11933">
    <property type="entry name" value="TRNA 5-METHYLAMINOMETHYL-2-THIOURIDYLATE -METHYLTRANSFERASE"/>
    <property type="match status" value="1"/>
</dbReference>
<evidence type="ECO:0000256" key="9">
    <source>
        <dbReference type="HAMAP-Rule" id="MF_00144"/>
    </source>
</evidence>
<evidence type="ECO:0000256" key="8">
    <source>
        <dbReference type="ARBA" id="ARBA00051542"/>
    </source>
</evidence>
<keyword evidence="5 9" id="KW-0067">ATP-binding</keyword>
<keyword evidence="4 9" id="KW-0547">Nucleotide-binding</keyword>
<keyword evidence="7 9" id="KW-1015">Disulfide bond</keyword>
<evidence type="ECO:0000256" key="3">
    <source>
        <dbReference type="ARBA" id="ARBA00022694"/>
    </source>
</evidence>
<comment type="function">
    <text evidence="9">Catalyzes the 2-thiolation of uridine at the wobble position (U34) of tRNA, leading to the formation of s(2)U34.</text>
</comment>
<feature type="site" description="Interaction with tRNA" evidence="9">
    <location>
        <position position="129"/>
    </location>
</feature>
<dbReference type="PANTHER" id="PTHR11933:SF5">
    <property type="entry name" value="MITOCHONDRIAL TRNA-SPECIFIC 2-THIOURIDYLASE 1"/>
    <property type="match status" value="1"/>
</dbReference>
<feature type="active site" description="Cysteine persulfide intermediate" evidence="9">
    <location>
        <position position="201"/>
    </location>
</feature>
<comment type="similarity">
    <text evidence="9">Belongs to the MnmA/TRMU family.</text>
</comment>
<evidence type="ECO:0000259" key="10">
    <source>
        <dbReference type="Pfam" id="PF20258"/>
    </source>
</evidence>
<dbReference type="Gene3D" id="2.40.30.10">
    <property type="entry name" value="Translation factors"/>
    <property type="match status" value="1"/>
</dbReference>
<dbReference type="InterPro" id="IPR014729">
    <property type="entry name" value="Rossmann-like_a/b/a_fold"/>
</dbReference>
<dbReference type="Gene3D" id="3.40.50.620">
    <property type="entry name" value="HUPs"/>
    <property type="match status" value="1"/>
</dbReference>
<keyword evidence="1 9" id="KW-0820">tRNA-binding</keyword>
<dbReference type="InterPro" id="IPR004506">
    <property type="entry name" value="MnmA-like"/>
</dbReference>
<dbReference type="InterPro" id="IPR046885">
    <property type="entry name" value="MnmA-like_C"/>
</dbReference>
<feature type="region of interest" description="Interaction with tRNA" evidence="9">
    <location>
        <begin position="151"/>
        <end position="153"/>
    </location>
</feature>
<dbReference type="Proteomes" id="UP001290861">
    <property type="component" value="Unassembled WGS sequence"/>
</dbReference>
<accession>A0ABU5MU16</accession>
<comment type="caution">
    <text evidence="12">The sequence shown here is derived from an EMBL/GenBank/DDBJ whole genome shotgun (WGS) entry which is preliminary data.</text>
</comment>
<keyword evidence="13" id="KW-1185">Reference proteome</keyword>
<keyword evidence="3 9" id="KW-0819">tRNA processing</keyword>
<evidence type="ECO:0000256" key="4">
    <source>
        <dbReference type="ARBA" id="ARBA00022741"/>
    </source>
</evidence>
<evidence type="ECO:0000256" key="1">
    <source>
        <dbReference type="ARBA" id="ARBA00022555"/>
    </source>
</evidence>
<evidence type="ECO:0000313" key="12">
    <source>
        <dbReference type="EMBL" id="MDZ8117645.1"/>
    </source>
</evidence>
<evidence type="ECO:0000313" key="13">
    <source>
        <dbReference type="Proteomes" id="UP001290861"/>
    </source>
</evidence>
<dbReference type="Pfam" id="PF03054">
    <property type="entry name" value="tRNA_Me_trans"/>
    <property type="match status" value="1"/>
</dbReference>
<organism evidence="12 13">
    <name type="scientific">Pontiella agarivorans</name>
    <dbReference type="NCBI Taxonomy" id="3038953"/>
    <lineage>
        <taxon>Bacteria</taxon>
        <taxon>Pseudomonadati</taxon>
        <taxon>Kiritimatiellota</taxon>
        <taxon>Kiritimatiellia</taxon>
        <taxon>Kiritimatiellales</taxon>
        <taxon>Pontiellaceae</taxon>
        <taxon>Pontiella</taxon>
    </lineage>
</organism>
<dbReference type="GO" id="GO:0103016">
    <property type="term" value="F:tRNA-uridine 2-sulfurtransferase activity"/>
    <property type="evidence" value="ECO:0007669"/>
    <property type="project" value="UniProtKB-EC"/>
</dbReference>
<comment type="catalytic activity">
    <reaction evidence="8 9">
        <text>S-sulfanyl-L-cysteinyl-[protein] + uridine(34) in tRNA + AH2 + ATP = 2-thiouridine(34) in tRNA + L-cysteinyl-[protein] + A + AMP + diphosphate + H(+)</text>
        <dbReference type="Rhea" id="RHEA:47032"/>
        <dbReference type="Rhea" id="RHEA-COMP:10131"/>
        <dbReference type="Rhea" id="RHEA-COMP:11726"/>
        <dbReference type="Rhea" id="RHEA-COMP:11727"/>
        <dbReference type="Rhea" id="RHEA-COMP:11728"/>
        <dbReference type="ChEBI" id="CHEBI:13193"/>
        <dbReference type="ChEBI" id="CHEBI:15378"/>
        <dbReference type="ChEBI" id="CHEBI:17499"/>
        <dbReference type="ChEBI" id="CHEBI:29950"/>
        <dbReference type="ChEBI" id="CHEBI:30616"/>
        <dbReference type="ChEBI" id="CHEBI:33019"/>
        <dbReference type="ChEBI" id="CHEBI:61963"/>
        <dbReference type="ChEBI" id="CHEBI:65315"/>
        <dbReference type="ChEBI" id="CHEBI:87170"/>
        <dbReference type="ChEBI" id="CHEBI:456215"/>
        <dbReference type="EC" id="2.8.1.13"/>
    </reaction>
</comment>
<proteinExistence type="inferred from homology"/>
<feature type="domain" description="tRNA-specific 2-thiouridylase MnmA-like central" evidence="11">
    <location>
        <begin position="221"/>
        <end position="273"/>
    </location>
</feature>
<dbReference type="NCBIfam" id="NF001138">
    <property type="entry name" value="PRK00143.1"/>
    <property type="match status" value="1"/>
</dbReference>
<sequence length="361" mass="39559">MSNSDRNSTKGRVAVGMSGGTDSSAAAAMLVDQGYEVIGLTAHMWKDGSRCCSLEDVERARRVCTYLDIRHYVVNAQDIFTDKIVDPFVEAYAAGRTPSPCIYCNSFVKFGFLVDRAVQLNCDFVATGHYARVEQDENGTYHLLAAADPNKDQSYFLHRLGQKQLGMLLFPLAGIEKPEVKAYSAKRGLPVVSRGDSQDLCFIEEGKLAEFVEKRDPSVIQKGDIIDHNGNVVGQHDGLHNFTVGQRGKLGIALGERMYVKRLDKENNVVEVAPRPGVMKSECLLDDIHWVVGEPPEGDLVCEVRPRYRSNGAVAAVEVFDDGKKGRVVFDGPQFALTPGQAAVFYKNGEVLGGGWIDAVP</sequence>
<comment type="caution">
    <text evidence="9">Lacks conserved residue(s) required for the propagation of feature annotation.</text>
</comment>
<feature type="binding site" evidence="9">
    <location>
        <position position="128"/>
    </location>
    <ligand>
        <name>ATP</name>
        <dbReference type="ChEBI" id="CHEBI:30616"/>
    </ligand>
</feature>
<evidence type="ECO:0000256" key="5">
    <source>
        <dbReference type="ARBA" id="ARBA00022840"/>
    </source>
</evidence>
<dbReference type="EMBL" id="JARVCO010000002">
    <property type="protein sequence ID" value="MDZ8117645.1"/>
    <property type="molecule type" value="Genomic_DNA"/>
</dbReference>
<feature type="disulfide bond" description="Alternate" evidence="9">
    <location>
        <begin position="104"/>
        <end position="201"/>
    </location>
</feature>
<name>A0ABU5MU16_9BACT</name>
<evidence type="ECO:0000259" key="11">
    <source>
        <dbReference type="Pfam" id="PF20259"/>
    </source>
</evidence>
<evidence type="ECO:0000256" key="6">
    <source>
        <dbReference type="ARBA" id="ARBA00022884"/>
    </source>
</evidence>
<dbReference type="RefSeq" id="WP_322607445.1">
    <property type="nucleotide sequence ID" value="NZ_JARVCO010000002.1"/>
</dbReference>
<dbReference type="EC" id="2.8.1.13" evidence="9"/>
<dbReference type="CDD" id="cd01998">
    <property type="entry name" value="MnmA_TRMU-like"/>
    <property type="match status" value="1"/>
</dbReference>
<keyword evidence="6 9" id="KW-0694">RNA-binding</keyword>
<dbReference type="InterPro" id="IPR023382">
    <property type="entry name" value="MnmA-like_central_sf"/>
</dbReference>
<feature type="binding site" evidence="9">
    <location>
        <begin position="16"/>
        <end position="23"/>
    </location>
    <ligand>
        <name>ATP</name>
        <dbReference type="ChEBI" id="CHEBI:30616"/>
    </ligand>
</feature>
<dbReference type="Gene3D" id="2.30.30.280">
    <property type="entry name" value="Adenine nucleotide alpha hydrolases-like domains"/>
    <property type="match status" value="1"/>
</dbReference>
<feature type="site" description="Interaction with tRNA" evidence="9">
    <location>
        <position position="341"/>
    </location>
</feature>
<protein>
    <recommendedName>
        <fullName evidence="9">tRNA-specific 2-thiouridylase MnmA</fullName>
        <ecNumber evidence="9">2.8.1.13</ecNumber>
    </recommendedName>
</protein>
<gene>
    <name evidence="9 12" type="primary">mnmA</name>
    <name evidence="12" type="ORF">P9H32_03320</name>
</gene>
<keyword evidence="2 9" id="KW-0808">Transferase</keyword>
<dbReference type="InterPro" id="IPR046884">
    <property type="entry name" value="MnmA-like_central"/>
</dbReference>
<dbReference type="NCBIfam" id="TIGR00420">
    <property type="entry name" value="trmU"/>
    <property type="match status" value="1"/>
</dbReference>
<dbReference type="SUPFAM" id="SSF52402">
    <property type="entry name" value="Adenine nucleotide alpha hydrolases-like"/>
    <property type="match status" value="1"/>
</dbReference>
<feature type="domain" description="tRNA-specific 2-thiouridylase MnmA-like C-terminal" evidence="10">
    <location>
        <begin position="281"/>
        <end position="357"/>
    </location>
</feature>
<reference evidence="12 13" key="1">
    <citation type="journal article" date="2024" name="Appl. Environ. Microbiol.">
        <title>Pontiella agarivorans sp. nov., a novel marine anaerobic bacterium capable of degrading macroalgal polysaccharides and fixing nitrogen.</title>
        <authorList>
            <person name="Liu N."/>
            <person name="Kivenson V."/>
            <person name="Peng X."/>
            <person name="Cui Z."/>
            <person name="Lankiewicz T.S."/>
            <person name="Gosselin K.M."/>
            <person name="English C.J."/>
            <person name="Blair E.M."/>
            <person name="O'Malley M.A."/>
            <person name="Valentine D.L."/>
        </authorList>
    </citation>
    <scope>NUCLEOTIDE SEQUENCE [LARGE SCALE GENOMIC DNA]</scope>
    <source>
        <strain evidence="12 13">NLcol2</strain>
    </source>
</reference>
<feature type="active site" description="Nucleophile" evidence="9">
    <location>
        <position position="104"/>
    </location>
</feature>
<dbReference type="Pfam" id="PF20259">
    <property type="entry name" value="tRNA_Me_trans_M"/>
    <property type="match status" value="1"/>
</dbReference>
<comment type="subcellular location">
    <subcellularLocation>
        <location evidence="9">Cytoplasm</location>
    </subcellularLocation>
</comment>
<dbReference type="HAMAP" id="MF_00144">
    <property type="entry name" value="tRNA_thiouridyl_MnmA"/>
    <property type="match status" value="1"/>
</dbReference>
<evidence type="ECO:0000256" key="2">
    <source>
        <dbReference type="ARBA" id="ARBA00022679"/>
    </source>
</evidence>
<dbReference type="Pfam" id="PF20258">
    <property type="entry name" value="tRNA_Me_trans_C"/>
    <property type="match status" value="1"/>
</dbReference>
<evidence type="ECO:0000256" key="7">
    <source>
        <dbReference type="ARBA" id="ARBA00023157"/>
    </source>
</evidence>